<protein>
    <submittedName>
        <fullName evidence="1">Uncharacterized protein</fullName>
    </submittedName>
</protein>
<dbReference type="PANTHER" id="PTHR11223">
    <property type="entry name" value="EXPORTIN 1/5"/>
    <property type="match status" value="1"/>
</dbReference>
<dbReference type="AlphaFoldDB" id="V7ADX7"/>
<dbReference type="eggNOG" id="KOG2020">
    <property type="taxonomic scope" value="Eukaryota"/>
</dbReference>
<keyword evidence="2" id="KW-1185">Reference proteome</keyword>
<dbReference type="STRING" id="3885.V7ADX7"/>
<dbReference type="GO" id="GO:0005634">
    <property type="term" value="C:nucleus"/>
    <property type="evidence" value="ECO:0007669"/>
    <property type="project" value="TreeGrafter"/>
</dbReference>
<dbReference type="InterPro" id="IPR045065">
    <property type="entry name" value="XPO1/5"/>
</dbReference>
<dbReference type="GO" id="GO:0005737">
    <property type="term" value="C:cytoplasm"/>
    <property type="evidence" value="ECO:0007669"/>
    <property type="project" value="TreeGrafter"/>
</dbReference>
<dbReference type="GO" id="GO:0005049">
    <property type="term" value="F:nuclear export signal receptor activity"/>
    <property type="evidence" value="ECO:0007669"/>
    <property type="project" value="InterPro"/>
</dbReference>
<dbReference type="GO" id="GO:0000055">
    <property type="term" value="P:ribosomal large subunit export from nucleus"/>
    <property type="evidence" value="ECO:0007669"/>
    <property type="project" value="TreeGrafter"/>
</dbReference>
<dbReference type="SUPFAM" id="SSF48371">
    <property type="entry name" value="ARM repeat"/>
    <property type="match status" value="1"/>
</dbReference>
<dbReference type="GO" id="GO:0000056">
    <property type="term" value="P:ribosomal small subunit export from nucleus"/>
    <property type="evidence" value="ECO:0007669"/>
    <property type="project" value="TreeGrafter"/>
</dbReference>
<accession>V7ADX7</accession>
<dbReference type="InterPro" id="IPR011989">
    <property type="entry name" value="ARM-like"/>
</dbReference>
<name>V7ADX7_PHAVU</name>
<dbReference type="Gene3D" id="1.25.10.10">
    <property type="entry name" value="Leucine-rich Repeat Variant"/>
    <property type="match status" value="1"/>
</dbReference>
<dbReference type="PANTHER" id="PTHR11223:SF2">
    <property type="entry name" value="EXPORTIN-1"/>
    <property type="match status" value="1"/>
</dbReference>
<dbReference type="Proteomes" id="UP000000226">
    <property type="component" value="Chromosome 11"/>
</dbReference>
<reference evidence="2" key="1">
    <citation type="journal article" date="2014" name="Nat. Genet.">
        <title>A reference genome for common bean and genome-wide analysis of dual domestications.</title>
        <authorList>
            <person name="Schmutz J."/>
            <person name="McClean P.E."/>
            <person name="Mamidi S."/>
            <person name="Wu G.A."/>
            <person name="Cannon S.B."/>
            <person name="Grimwood J."/>
            <person name="Jenkins J."/>
            <person name="Shu S."/>
            <person name="Song Q."/>
            <person name="Chavarro C."/>
            <person name="Torres-Torres M."/>
            <person name="Geffroy V."/>
            <person name="Moghaddam S.M."/>
            <person name="Gao D."/>
            <person name="Abernathy B."/>
            <person name="Barry K."/>
            <person name="Blair M."/>
            <person name="Brick M.A."/>
            <person name="Chovatia M."/>
            <person name="Gepts P."/>
            <person name="Goodstein D.M."/>
            <person name="Gonzales M."/>
            <person name="Hellsten U."/>
            <person name="Hyten D.L."/>
            <person name="Jia G."/>
            <person name="Kelly J.D."/>
            <person name="Kudrna D."/>
            <person name="Lee R."/>
            <person name="Richard M.M."/>
            <person name="Miklas P.N."/>
            <person name="Osorno J.M."/>
            <person name="Rodrigues J."/>
            <person name="Thareau V."/>
            <person name="Urrea C.A."/>
            <person name="Wang M."/>
            <person name="Yu Y."/>
            <person name="Zhang M."/>
            <person name="Wing R.A."/>
            <person name="Cregan P.B."/>
            <person name="Rokhsar D.S."/>
            <person name="Jackson S.A."/>
        </authorList>
    </citation>
    <scope>NUCLEOTIDE SEQUENCE [LARGE SCALE GENOMIC DNA]</scope>
    <source>
        <strain evidence="2">cv. G19833</strain>
    </source>
</reference>
<proteinExistence type="predicted"/>
<sequence length="84" mass="9945">MACDTFLKIVQKCKREFVITQVGENEPFVCEILNGLPNSIMDLEPHQIHSFHKSVHHMIEAESNVQKKNEYFQRLMELQNQVFR</sequence>
<gene>
    <name evidence="1" type="ORF">PHAVU_011G039800g</name>
</gene>
<dbReference type="GO" id="GO:0006611">
    <property type="term" value="P:protein export from nucleus"/>
    <property type="evidence" value="ECO:0007669"/>
    <property type="project" value="InterPro"/>
</dbReference>
<evidence type="ECO:0000313" key="1">
    <source>
        <dbReference type="EMBL" id="ESW03757.1"/>
    </source>
</evidence>
<organism evidence="1 2">
    <name type="scientific">Phaseolus vulgaris</name>
    <name type="common">Kidney bean</name>
    <name type="synonym">French bean</name>
    <dbReference type="NCBI Taxonomy" id="3885"/>
    <lineage>
        <taxon>Eukaryota</taxon>
        <taxon>Viridiplantae</taxon>
        <taxon>Streptophyta</taxon>
        <taxon>Embryophyta</taxon>
        <taxon>Tracheophyta</taxon>
        <taxon>Spermatophyta</taxon>
        <taxon>Magnoliopsida</taxon>
        <taxon>eudicotyledons</taxon>
        <taxon>Gunneridae</taxon>
        <taxon>Pentapetalae</taxon>
        <taxon>rosids</taxon>
        <taxon>fabids</taxon>
        <taxon>Fabales</taxon>
        <taxon>Fabaceae</taxon>
        <taxon>Papilionoideae</taxon>
        <taxon>50 kb inversion clade</taxon>
        <taxon>NPAAA clade</taxon>
        <taxon>indigoferoid/millettioid clade</taxon>
        <taxon>Phaseoleae</taxon>
        <taxon>Phaseolus</taxon>
    </lineage>
</organism>
<dbReference type="SMR" id="V7ADX7"/>
<dbReference type="EMBL" id="CM002298">
    <property type="protein sequence ID" value="ESW03757.1"/>
    <property type="molecule type" value="Genomic_DNA"/>
</dbReference>
<dbReference type="Gramene" id="ESW03757">
    <property type="protein sequence ID" value="ESW03757"/>
    <property type="gene ID" value="PHAVU_011G039800g"/>
</dbReference>
<dbReference type="InterPro" id="IPR016024">
    <property type="entry name" value="ARM-type_fold"/>
</dbReference>
<dbReference type="OrthoDB" id="27218at2759"/>
<evidence type="ECO:0000313" key="2">
    <source>
        <dbReference type="Proteomes" id="UP000000226"/>
    </source>
</evidence>